<feature type="region of interest" description="Disordered" evidence="2">
    <location>
        <begin position="416"/>
        <end position="439"/>
    </location>
</feature>
<dbReference type="GO" id="GO:0003700">
    <property type="term" value="F:DNA-binding transcription factor activity"/>
    <property type="evidence" value="ECO:0007669"/>
    <property type="project" value="InterPro"/>
</dbReference>
<dbReference type="Proteomes" id="UP000558688">
    <property type="component" value="Unassembled WGS sequence"/>
</dbReference>
<gene>
    <name evidence="4" type="ORF">FOXYS1_12587</name>
</gene>
<comment type="caution">
    <text evidence="4">The sequence shown here is derived from an EMBL/GenBank/DDBJ whole genome shotgun (WGS) entry which is preliminary data.</text>
</comment>
<dbReference type="InterPro" id="IPR007219">
    <property type="entry name" value="XnlR_reg_dom"/>
</dbReference>
<evidence type="ECO:0000256" key="2">
    <source>
        <dbReference type="SAM" id="MobiDB-lite"/>
    </source>
</evidence>
<dbReference type="SMART" id="SM00906">
    <property type="entry name" value="Fungal_trans"/>
    <property type="match status" value="1"/>
</dbReference>
<reference evidence="4" key="1">
    <citation type="submission" date="2020-02" db="EMBL/GenBank/DDBJ databases">
        <title>Identification and distribution of gene clusters putatively required for synthesis of sphingolipid metabolism inhibitors in phylogenetically diverse species of the filamentous fungus Fusarium.</title>
        <authorList>
            <person name="Kim H.-S."/>
            <person name="Busman M."/>
            <person name="Brown D.W."/>
            <person name="Divon H."/>
            <person name="Uhlig S."/>
            <person name="Proctor R.H."/>
        </authorList>
    </citation>
    <scope>NUCLEOTIDE SEQUENCE [LARGE SCALE GENOMIC DNA]</scope>
    <source>
        <strain evidence="4">NRRL 39464</strain>
    </source>
</reference>
<feature type="compositionally biased region" description="Low complexity" evidence="2">
    <location>
        <begin position="416"/>
        <end position="427"/>
    </location>
</feature>
<dbReference type="GO" id="GO:0003677">
    <property type="term" value="F:DNA binding"/>
    <property type="evidence" value="ECO:0007669"/>
    <property type="project" value="InterPro"/>
</dbReference>
<feature type="domain" description="Xylanolytic transcriptional activator regulatory" evidence="3">
    <location>
        <begin position="137"/>
        <end position="206"/>
    </location>
</feature>
<keyword evidence="1" id="KW-0539">Nucleus</keyword>
<dbReference type="InterPro" id="IPR050987">
    <property type="entry name" value="AtrR-like"/>
</dbReference>
<dbReference type="GO" id="GO:0006351">
    <property type="term" value="P:DNA-templated transcription"/>
    <property type="evidence" value="ECO:0007669"/>
    <property type="project" value="InterPro"/>
</dbReference>
<dbReference type="PANTHER" id="PTHR46910">
    <property type="entry name" value="TRANSCRIPTION FACTOR PDR1"/>
    <property type="match status" value="1"/>
</dbReference>
<accession>A0A8H5EFK0</accession>
<sequence length="439" mass="49343">MLSASPNAILYDEFSVFKIHDQRVASSGLAFFSQHKIDSLTKRLGNPRLRQLVDSVEDLVRSRLSDQVKADPWRSRYRALEPVHISKDETQDFIQRSHCNGMRPSSSGQGCLFASTYTDDSTIKAIFTMNTASMQMDQSLLAEMTRMALALRYHKSMTLGENPATCQRTFWVVYHLEKQYSFQARRSSAIADYDIGCPIPSVPDSQFGDYNWFWSSIRFSRLLSIAYESVFSTTASTRSAASQLASVGQVRNLLEQWRQSIPEDFRPGEPLRRVRFTDDKTKQVALLTHCYHHHLTIALERAVLFLNEDGEARLASSRNLLHAARAIIELTRYIDVEPHTPIYILGILPSSALFILFDFVVHNPSHPATRGNLTLLDIASGHFSILEHSSSGSIPGNCLSEFAHIARQYVQDFSSRPGEASRAAAAAGEDRQPGIHSDK</sequence>
<evidence type="ECO:0000313" key="5">
    <source>
        <dbReference type="Proteomes" id="UP000558688"/>
    </source>
</evidence>
<name>A0A8H5EFK0_FUSOX</name>
<evidence type="ECO:0000256" key="1">
    <source>
        <dbReference type="ARBA" id="ARBA00023242"/>
    </source>
</evidence>
<protein>
    <recommendedName>
        <fullName evidence="3">Xylanolytic transcriptional activator regulatory domain-containing protein</fullName>
    </recommendedName>
</protein>
<dbReference type="EMBL" id="JAAFOW010002487">
    <property type="protein sequence ID" value="KAF5256911.1"/>
    <property type="molecule type" value="Genomic_DNA"/>
</dbReference>
<evidence type="ECO:0000313" key="4">
    <source>
        <dbReference type="EMBL" id="KAF5256911.1"/>
    </source>
</evidence>
<dbReference type="GO" id="GO:0008270">
    <property type="term" value="F:zinc ion binding"/>
    <property type="evidence" value="ECO:0007669"/>
    <property type="project" value="InterPro"/>
</dbReference>
<proteinExistence type="predicted"/>
<dbReference type="AlphaFoldDB" id="A0A8H5EFK0"/>
<evidence type="ECO:0000259" key="3">
    <source>
        <dbReference type="SMART" id="SM00906"/>
    </source>
</evidence>
<feature type="compositionally biased region" description="Basic and acidic residues" evidence="2">
    <location>
        <begin position="428"/>
        <end position="439"/>
    </location>
</feature>
<dbReference type="Pfam" id="PF04082">
    <property type="entry name" value="Fungal_trans"/>
    <property type="match status" value="1"/>
</dbReference>
<dbReference type="PANTHER" id="PTHR46910:SF25">
    <property type="entry name" value="ABC-TRANSPORTER-REGULATING TRANSCRIPTION FACTOR"/>
    <property type="match status" value="1"/>
</dbReference>
<dbReference type="CDD" id="cd12148">
    <property type="entry name" value="fungal_TF_MHR"/>
    <property type="match status" value="1"/>
</dbReference>
<organism evidence="4 5">
    <name type="scientific">Fusarium oxysporum</name>
    <name type="common">Fusarium vascular wilt</name>
    <dbReference type="NCBI Taxonomy" id="5507"/>
    <lineage>
        <taxon>Eukaryota</taxon>
        <taxon>Fungi</taxon>
        <taxon>Dikarya</taxon>
        <taxon>Ascomycota</taxon>
        <taxon>Pezizomycotina</taxon>
        <taxon>Sordariomycetes</taxon>
        <taxon>Hypocreomycetidae</taxon>
        <taxon>Hypocreales</taxon>
        <taxon>Nectriaceae</taxon>
        <taxon>Fusarium</taxon>
        <taxon>Fusarium oxysporum species complex</taxon>
    </lineage>
</organism>